<gene>
    <name evidence="1" type="ORF">L798_05089</name>
</gene>
<proteinExistence type="predicted"/>
<evidence type="ECO:0000313" key="1">
    <source>
        <dbReference type="EMBL" id="KDR24428.1"/>
    </source>
</evidence>
<name>A0A067RMZ0_ZOONE</name>
<evidence type="ECO:0000313" key="2">
    <source>
        <dbReference type="Proteomes" id="UP000027135"/>
    </source>
</evidence>
<dbReference type="InParanoid" id="A0A067RMZ0"/>
<sequence length="41" mass="4429">MVEAASVAMIPGGRECYCVAELCDRIKKLTFQCIGIPTLPT</sequence>
<reference evidence="1 2" key="1">
    <citation type="journal article" date="2014" name="Nat. Commun.">
        <title>Molecular traces of alternative social organization in a termite genome.</title>
        <authorList>
            <person name="Terrapon N."/>
            <person name="Li C."/>
            <person name="Robertson H.M."/>
            <person name="Ji L."/>
            <person name="Meng X."/>
            <person name="Booth W."/>
            <person name="Chen Z."/>
            <person name="Childers C.P."/>
            <person name="Glastad K.M."/>
            <person name="Gokhale K."/>
            <person name="Gowin J."/>
            <person name="Gronenberg W."/>
            <person name="Hermansen R.A."/>
            <person name="Hu H."/>
            <person name="Hunt B.G."/>
            <person name="Huylmans A.K."/>
            <person name="Khalil S.M."/>
            <person name="Mitchell R.D."/>
            <person name="Munoz-Torres M.C."/>
            <person name="Mustard J.A."/>
            <person name="Pan H."/>
            <person name="Reese J.T."/>
            <person name="Scharf M.E."/>
            <person name="Sun F."/>
            <person name="Vogel H."/>
            <person name="Xiao J."/>
            <person name="Yang W."/>
            <person name="Yang Z."/>
            <person name="Yang Z."/>
            <person name="Zhou J."/>
            <person name="Zhu J."/>
            <person name="Brent C.S."/>
            <person name="Elsik C.G."/>
            <person name="Goodisman M.A."/>
            <person name="Liberles D.A."/>
            <person name="Roe R.M."/>
            <person name="Vargo E.L."/>
            <person name="Vilcinskas A."/>
            <person name="Wang J."/>
            <person name="Bornberg-Bauer E."/>
            <person name="Korb J."/>
            <person name="Zhang G."/>
            <person name="Liebig J."/>
        </authorList>
    </citation>
    <scope>NUCLEOTIDE SEQUENCE [LARGE SCALE GENOMIC DNA]</scope>
    <source>
        <tissue evidence="1">Whole organism</tissue>
    </source>
</reference>
<dbReference type="EMBL" id="KK852413">
    <property type="protein sequence ID" value="KDR24428.1"/>
    <property type="molecule type" value="Genomic_DNA"/>
</dbReference>
<keyword evidence="2" id="KW-1185">Reference proteome</keyword>
<organism evidence="1 2">
    <name type="scientific">Zootermopsis nevadensis</name>
    <name type="common">Dampwood termite</name>
    <dbReference type="NCBI Taxonomy" id="136037"/>
    <lineage>
        <taxon>Eukaryota</taxon>
        <taxon>Metazoa</taxon>
        <taxon>Ecdysozoa</taxon>
        <taxon>Arthropoda</taxon>
        <taxon>Hexapoda</taxon>
        <taxon>Insecta</taxon>
        <taxon>Pterygota</taxon>
        <taxon>Neoptera</taxon>
        <taxon>Polyneoptera</taxon>
        <taxon>Dictyoptera</taxon>
        <taxon>Blattodea</taxon>
        <taxon>Blattoidea</taxon>
        <taxon>Termitoidae</taxon>
        <taxon>Termopsidae</taxon>
        <taxon>Zootermopsis</taxon>
    </lineage>
</organism>
<protein>
    <submittedName>
        <fullName evidence="1">Uncharacterized protein</fullName>
    </submittedName>
</protein>
<dbReference type="AlphaFoldDB" id="A0A067RMZ0"/>
<dbReference type="Proteomes" id="UP000027135">
    <property type="component" value="Unassembled WGS sequence"/>
</dbReference>
<accession>A0A067RMZ0</accession>